<accession>A0A1Q3CCY6</accession>
<keyword evidence="9" id="KW-1185">Reference proteome</keyword>
<dbReference type="GO" id="GO:0006891">
    <property type="term" value="P:intra-Golgi vesicle-mediated transport"/>
    <property type="evidence" value="ECO:0007669"/>
    <property type="project" value="TreeGrafter"/>
</dbReference>
<evidence type="ECO:0000313" key="9">
    <source>
        <dbReference type="Proteomes" id="UP000187406"/>
    </source>
</evidence>
<dbReference type="GO" id="GO:0006890">
    <property type="term" value="P:retrograde vesicle-mediated transport, Golgi to endoplasmic reticulum"/>
    <property type="evidence" value="ECO:0007669"/>
    <property type="project" value="TreeGrafter"/>
</dbReference>
<feature type="repeat" description="WD" evidence="7">
    <location>
        <begin position="183"/>
        <end position="226"/>
    </location>
</feature>
<feature type="repeat" description="WD" evidence="7">
    <location>
        <begin position="13"/>
        <end position="54"/>
    </location>
</feature>
<reference evidence="9" key="1">
    <citation type="submission" date="2016-04" db="EMBL/GenBank/DDBJ databases">
        <title>Cephalotus genome sequencing.</title>
        <authorList>
            <person name="Fukushima K."/>
            <person name="Hasebe M."/>
            <person name="Fang X."/>
        </authorList>
    </citation>
    <scope>NUCLEOTIDE SEQUENCE [LARGE SCALE GENOMIC DNA]</scope>
    <source>
        <strain evidence="9">cv. St1</strain>
    </source>
</reference>
<dbReference type="Gene3D" id="2.130.10.10">
    <property type="entry name" value="YVTN repeat-like/Quinoprotein amine dehydrogenase"/>
    <property type="match status" value="1"/>
</dbReference>
<dbReference type="SUPFAM" id="SSF50978">
    <property type="entry name" value="WD40 repeat-like"/>
    <property type="match status" value="1"/>
</dbReference>
<protein>
    <recommendedName>
        <fullName evidence="6">Beta'-coat protein</fullName>
    </recommendedName>
</protein>
<proteinExistence type="predicted"/>
<feature type="non-terminal residue" evidence="8">
    <location>
        <position position="301"/>
    </location>
</feature>
<evidence type="ECO:0000256" key="3">
    <source>
        <dbReference type="ARBA" id="ARBA00022737"/>
    </source>
</evidence>
<comment type="caution">
    <text evidence="8">The sequence shown here is derived from an EMBL/GenBank/DDBJ whole genome shotgun (WGS) entry which is preliminary data.</text>
</comment>
<dbReference type="GO" id="GO:0006886">
    <property type="term" value="P:intracellular protein transport"/>
    <property type="evidence" value="ECO:0007669"/>
    <property type="project" value="TreeGrafter"/>
</dbReference>
<dbReference type="FunFam" id="2.130.10.10:FF:000016">
    <property type="entry name" value="Coatomer alpha subunit, putative"/>
    <property type="match status" value="1"/>
</dbReference>
<gene>
    <name evidence="8" type="ORF">CFOL_v3_21545</name>
</gene>
<comment type="subcellular location">
    <subcellularLocation>
        <location evidence="1">Cytoplasmic vesicle membrane</location>
    </subcellularLocation>
</comment>
<dbReference type="AlphaFoldDB" id="A0A1Q3CCY6"/>
<feature type="repeat" description="WD" evidence="7">
    <location>
        <begin position="227"/>
        <end position="268"/>
    </location>
</feature>
<evidence type="ECO:0000256" key="2">
    <source>
        <dbReference type="ARBA" id="ARBA00022574"/>
    </source>
</evidence>
<dbReference type="OrthoDB" id="2150324at2759"/>
<evidence type="ECO:0000256" key="4">
    <source>
        <dbReference type="ARBA" id="ARBA00023329"/>
    </source>
</evidence>
<dbReference type="PROSITE" id="PS50082">
    <property type="entry name" value="WD_REPEATS_2"/>
    <property type="match status" value="5"/>
</dbReference>
<dbReference type="PRINTS" id="PR00320">
    <property type="entry name" value="GPROTEINBRPT"/>
</dbReference>
<dbReference type="InterPro" id="IPR020472">
    <property type="entry name" value="WD40_PAC1"/>
</dbReference>
<dbReference type="InterPro" id="IPR001680">
    <property type="entry name" value="WD40_rpt"/>
</dbReference>
<sequence length="301" mass="34399">MWQSLTLKIQKEFEQGSERVKSVDLHPNEPWILTSLHSGTVCIWNYQTQAMEKSLKVTESPVRSAKFIVRKHWIVVGADDAIIRVYNYDTMEKIKEFEAHTDFIRCVTVHPILPYVLSSSDDKLIKLWDWEKDWMCTQTFEGHSHYVMQVAINPIDTDTFASASLDGTAKIWSFDSPVPKFALDAHSKGLNCVDYFRGSDKQYLITGSDDYTAKVWDYENQTCLHELKGHTHNVTAVCLHPELPLIITGSEDGTVCIWHATTYRLENTLNYGLQRVWAVAHEDSHQIAFGCDNGTVLVKIS</sequence>
<dbReference type="PROSITE" id="PS50294">
    <property type="entry name" value="WD_REPEATS_REGION"/>
    <property type="match status" value="4"/>
</dbReference>
<dbReference type="PANTHER" id="PTHR19876">
    <property type="entry name" value="COATOMER"/>
    <property type="match status" value="1"/>
</dbReference>
<dbReference type="STRING" id="3775.A0A1Q3CCY6"/>
<evidence type="ECO:0000256" key="5">
    <source>
        <dbReference type="ARBA" id="ARBA00025536"/>
    </source>
</evidence>
<feature type="repeat" description="WD" evidence="7">
    <location>
        <begin position="140"/>
        <end position="176"/>
    </location>
</feature>
<keyword evidence="3" id="KW-0677">Repeat</keyword>
<dbReference type="GO" id="GO:0030126">
    <property type="term" value="C:COPI vesicle coat"/>
    <property type="evidence" value="ECO:0007669"/>
    <property type="project" value="TreeGrafter"/>
</dbReference>
<dbReference type="PANTHER" id="PTHR19876:SF75">
    <property type="entry name" value="COATOMER SUBUNIT BETA'-3"/>
    <property type="match status" value="1"/>
</dbReference>
<dbReference type="SMART" id="SM00320">
    <property type="entry name" value="WD40"/>
    <property type="match status" value="6"/>
</dbReference>
<evidence type="ECO:0000313" key="8">
    <source>
        <dbReference type="EMBL" id="GAV78077.1"/>
    </source>
</evidence>
<evidence type="ECO:0000256" key="1">
    <source>
        <dbReference type="ARBA" id="ARBA00004156"/>
    </source>
</evidence>
<feature type="repeat" description="WD" evidence="7">
    <location>
        <begin position="97"/>
        <end position="129"/>
    </location>
</feature>
<organism evidence="8 9">
    <name type="scientific">Cephalotus follicularis</name>
    <name type="common">Albany pitcher plant</name>
    <dbReference type="NCBI Taxonomy" id="3775"/>
    <lineage>
        <taxon>Eukaryota</taxon>
        <taxon>Viridiplantae</taxon>
        <taxon>Streptophyta</taxon>
        <taxon>Embryophyta</taxon>
        <taxon>Tracheophyta</taxon>
        <taxon>Spermatophyta</taxon>
        <taxon>Magnoliopsida</taxon>
        <taxon>eudicotyledons</taxon>
        <taxon>Gunneridae</taxon>
        <taxon>Pentapetalae</taxon>
        <taxon>rosids</taxon>
        <taxon>fabids</taxon>
        <taxon>Oxalidales</taxon>
        <taxon>Cephalotaceae</taxon>
        <taxon>Cephalotus</taxon>
    </lineage>
</organism>
<dbReference type="InterPro" id="IPR050844">
    <property type="entry name" value="Coatomer_complex_subunit"/>
</dbReference>
<dbReference type="Proteomes" id="UP000187406">
    <property type="component" value="Unassembled WGS sequence"/>
</dbReference>
<dbReference type="GO" id="GO:0006888">
    <property type="term" value="P:endoplasmic reticulum to Golgi vesicle-mediated transport"/>
    <property type="evidence" value="ECO:0007669"/>
    <property type="project" value="TreeGrafter"/>
</dbReference>
<keyword evidence="4" id="KW-0968">Cytoplasmic vesicle</keyword>
<comment type="function">
    <text evidence="5">The coatomer is a cytosolic protein complex that binds to dilysine motifs and reversibly associates with Golgi non-clathrin-coated vesicles, which further mediate biosynthetic protein transport from the ER, via the Golgi up to the trans Golgi network. Coatomer complex is required for budding from Golgi membranes, and is essential for the retrograde Golgi-to-ER transport of dilysine-tagged proteins.</text>
</comment>
<name>A0A1Q3CCY6_CEPFO</name>
<evidence type="ECO:0000256" key="6">
    <source>
        <dbReference type="ARBA" id="ARBA00032920"/>
    </source>
</evidence>
<dbReference type="EMBL" id="BDDD01001736">
    <property type="protein sequence ID" value="GAV78077.1"/>
    <property type="molecule type" value="Genomic_DNA"/>
</dbReference>
<dbReference type="InterPro" id="IPR015943">
    <property type="entry name" value="WD40/YVTN_repeat-like_dom_sf"/>
</dbReference>
<dbReference type="InParanoid" id="A0A1Q3CCY6"/>
<evidence type="ECO:0000256" key="7">
    <source>
        <dbReference type="PROSITE-ProRule" id="PRU00221"/>
    </source>
</evidence>
<dbReference type="CDD" id="cd00200">
    <property type="entry name" value="WD40"/>
    <property type="match status" value="1"/>
</dbReference>
<dbReference type="Pfam" id="PF00400">
    <property type="entry name" value="WD40"/>
    <property type="match status" value="5"/>
</dbReference>
<dbReference type="InterPro" id="IPR036322">
    <property type="entry name" value="WD40_repeat_dom_sf"/>
</dbReference>
<keyword evidence="2 7" id="KW-0853">WD repeat</keyword>